<accession>A0A1V6PGU6</accession>
<dbReference type="Proteomes" id="UP000191672">
    <property type="component" value="Unassembled WGS sequence"/>
</dbReference>
<reference evidence="2" key="1">
    <citation type="journal article" date="2017" name="Nat. Microbiol.">
        <title>Global analysis of biosynthetic gene clusters reveals vast potential of secondary metabolite production in Penicillium species.</title>
        <authorList>
            <person name="Nielsen J.C."/>
            <person name="Grijseels S."/>
            <person name="Prigent S."/>
            <person name="Ji B."/>
            <person name="Dainat J."/>
            <person name="Nielsen K.F."/>
            <person name="Frisvad J.C."/>
            <person name="Workman M."/>
            <person name="Nielsen J."/>
        </authorList>
    </citation>
    <scope>NUCLEOTIDE SEQUENCE [LARGE SCALE GENOMIC DNA]</scope>
    <source>
        <strain evidence="2">IBT 31811</strain>
    </source>
</reference>
<dbReference type="EMBL" id="MDYN01000132">
    <property type="protein sequence ID" value="OQD76255.1"/>
    <property type="molecule type" value="Genomic_DNA"/>
</dbReference>
<evidence type="ECO:0000313" key="2">
    <source>
        <dbReference type="Proteomes" id="UP000191672"/>
    </source>
</evidence>
<gene>
    <name evidence="1" type="ORF">PENANT_c132G08790</name>
</gene>
<sequence length="174" mass="19715">MMQPDWWPAELDYRAPEQFEEYDLRNAVFTMLRKADSEQFRKALAPLKTRSVNKRVLRLVSLLTQIESSGLETLKALAASFGGSVNTMAQVRQYNGPSASIQWPKCGKSRRRNLREHVLEACCLNGFSQAPRWCSLNFIGLLVSMFDDAPLSQFNKLTGNEVISGVLRCILELD</sequence>
<proteinExistence type="predicted"/>
<name>A0A1V6PGU6_9EURO</name>
<dbReference type="AlphaFoldDB" id="A0A1V6PGU6"/>
<protein>
    <submittedName>
        <fullName evidence="1">Uncharacterized protein</fullName>
    </submittedName>
</protein>
<evidence type="ECO:0000313" key="1">
    <source>
        <dbReference type="EMBL" id="OQD76255.1"/>
    </source>
</evidence>
<comment type="caution">
    <text evidence="1">The sequence shown here is derived from an EMBL/GenBank/DDBJ whole genome shotgun (WGS) entry which is preliminary data.</text>
</comment>
<organism evidence="1 2">
    <name type="scientific">Penicillium antarcticum</name>
    <dbReference type="NCBI Taxonomy" id="416450"/>
    <lineage>
        <taxon>Eukaryota</taxon>
        <taxon>Fungi</taxon>
        <taxon>Dikarya</taxon>
        <taxon>Ascomycota</taxon>
        <taxon>Pezizomycotina</taxon>
        <taxon>Eurotiomycetes</taxon>
        <taxon>Eurotiomycetidae</taxon>
        <taxon>Eurotiales</taxon>
        <taxon>Aspergillaceae</taxon>
        <taxon>Penicillium</taxon>
    </lineage>
</organism>
<keyword evidence="2" id="KW-1185">Reference proteome</keyword>